<keyword evidence="1" id="KW-0677">Repeat</keyword>
<dbReference type="SMART" id="SM00248">
    <property type="entry name" value="ANK"/>
    <property type="match status" value="5"/>
</dbReference>
<evidence type="ECO:0000313" key="4">
    <source>
        <dbReference type="Proteomes" id="UP000794436"/>
    </source>
</evidence>
<evidence type="ECO:0000256" key="1">
    <source>
        <dbReference type="ARBA" id="ARBA00022737"/>
    </source>
</evidence>
<evidence type="ECO:0008006" key="5">
    <source>
        <dbReference type="Google" id="ProtNLM"/>
    </source>
</evidence>
<dbReference type="PANTHER" id="PTHR24198:SF165">
    <property type="entry name" value="ANKYRIN REPEAT-CONTAINING PROTEIN-RELATED"/>
    <property type="match status" value="1"/>
</dbReference>
<protein>
    <recommendedName>
        <fullName evidence="5">Ankyrin repeat protein</fullName>
    </recommendedName>
</protein>
<dbReference type="Gene3D" id="1.25.40.20">
    <property type="entry name" value="Ankyrin repeat-containing domain"/>
    <property type="match status" value="1"/>
</dbReference>
<gene>
    <name evidence="3" type="ORF">Poli38472_009353</name>
</gene>
<keyword evidence="4" id="KW-1185">Reference proteome</keyword>
<keyword evidence="2" id="KW-0040">ANK repeat</keyword>
<dbReference type="InterPro" id="IPR036770">
    <property type="entry name" value="Ankyrin_rpt-contain_sf"/>
</dbReference>
<organism evidence="3 4">
    <name type="scientific">Pythium oligandrum</name>
    <name type="common">Mycoparasitic fungus</name>
    <dbReference type="NCBI Taxonomy" id="41045"/>
    <lineage>
        <taxon>Eukaryota</taxon>
        <taxon>Sar</taxon>
        <taxon>Stramenopiles</taxon>
        <taxon>Oomycota</taxon>
        <taxon>Peronosporomycetes</taxon>
        <taxon>Pythiales</taxon>
        <taxon>Pythiaceae</taxon>
        <taxon>Pythium</taxon>
    </lineage>
</organism>
<name>A0A8K1CM38_PYTOL</name>
<reference evidence="3" key="1">
    <citation type="submission" date="2019-03" db="EMBL/GenBank/DDBJ databases">
        <title>Long read genome sequence of the mycoparasitic Pythium oligandrum ATCC 38472 isolated from sugarbeet rhizosphere.</title>
        <authorList>
            <person name="Gaulin E."/>
        </authorList>
    </citation>
    <scope>NUCLEOTIDE SEQUENCE</scope>
    <source>
        <strain evidence="3">ATCC 38472_TT</strain>
    </source>
</reference>
<evidence type="ECO:0000313" key="3">
    <source>
        <dbReference type="EMBL" id="TMW65186.1"/>
    </source>
</evidence>
<proteinExistence type="predicted"/>
<comment type="caution">
    <text evidence="3">The sequence shown here is derived from an EMBL/GenBank/DDBJ whole genome shotgun (WGS) entry which is preliminary data.</text>
</comment>
<evidence type="ECO:0000256" key="2">
    <source>
        <dbReference type="ARBA" id="ARBA00023043"/>
    </source>
</evidence>
<dbReference type="OrthoDB" id="9995210at2759"/>
<sequence>MDDATRSSLFAAAACGDLDTVRSFFQQPQVQRLIAETNRTHGAEYAAALASGTPLFDMTMTTEEPWYGSRRLCNDTMELIFEEPFVRGHVLVLEWFFGEEACGLFRETLRRQLQRIFFFCVRRAPALSTELAEIILSSHLYHTVTRMEQEVALYMLLEEASRVNCLDCVRLVVAHGASLVNPQDALMRGCECGDAAAFQALLDYGLLPGEHEGSLLVHAAAHENPEMVELLLARGFADVNARAGLGMTSLMSVFRRWDQYSRESGIRRSRIVSMLLEKGADVHLRGPSGRTALHRAAMFVHSSEHALNAMADLDEPQETLYEDEIQEVLANLLAYGADLNARSHSWQTPLHTLAECFQYGRYWTPFEILLFRGANPHLSDVNGRTACSILLETWAGRTYVQAYTRYFEQE</sequence>
<dbReference type="AlphaFoldDB" id="A0A8K1CM38"/>
<accession>A0A8K1CM38</accession>
<dbReference type="Pfam" id="PF00023">
    <property type="entry name" value="Ank"/>
    <property type="match status" value="1"/>
</dbReference>
<dbReference type="PANTHER" id="PTHR24198">
    <property type="entry name" value="ANKYRIN REPEAT AND PROTEIN KINASE DOMAIN-CONTAINING PROTEIN"/>
    <property type="match status" value="1"/>
</dbReference>
<dbReference type="SUPFAM" id="SSF48403">
    <property type="entry name" value="Ankyrin repeat"/>
    <property type="match status" value="1"/>
</dbReference>
<dbReference type="InterPro" id="IPR002110">
    <property type="entry name" value="Ankyrin_rpt"/>
</dbReference>
<dbReference type="Proteomes" id="UP000794436">
    <property type="component" value="Unassembled WGS sequence"/>
</dbReference>
<dbReference type="EMBL" id="SPLM01000038">
    <property type="protein sequence ID" value="TMW65186.1"/>
    <property type="molecule type" value="Genomic_DNA"/>
</dbReference>